<evidence type="ECO:0000256" key="6">
    <source>
        <dbReference type="SAM" id="MobiDB-lite"/>
    </source>
</evidence>
<evidence type="ECO:0000256" key="4">
    <source>
        <dbReference type="ARBA" id="ARBA00023242"/>
    </source>
</evidence>
<keyword evidence="2 5" id="KW-0853">WD repeat</keyword>
<comment type="subcellular location">
    <subcellularLocation>
        <location evidence="1">Nucleus</location>
        <location evidence="1">Nucleolus</location>
    </subcellularLocation>
</comment>
<feature type="compositionally biased region" description="Basic and acidic residues" evidence="6">
    <location>
        <begin position="11"/>
        <end position="23"/>
    </location>
</feature>
<dbReference type="InterPro" id="IPR036322">
    <property type="entry name" value="WD40_repeat_dom_sf"/>
</dbReference>
<feature type="repeat" description="WD" evidence="5">
    <location>
        <begin position="223"/>
        <end position="271"/>
    </location>
</feature>
<dbReference type="RefSeq" id="XP_004996968.1">
    <property type="nucleotide sequence ID" value="XM_004996911.1"/>
</dbReference>
<sequence>MQTQTQTGHTNTEHTHTRARDMASYKKAKLQAKLEEEKKHEHVRVLVQLVNEEGEEACQPIELSSETTPAQLQMLCNEILEEEDPAPYAFYVKDKEITTDILDIMNTTGVSSEEVVRVVYQPQAVFRVAGISQCSGTIPGHADNIVDVAFSPDGNSLASGSGDQTVRFWDVFTATPRKTCKGHKSWVQCVAWSPDSQLLASGSRDCEIRVWKADRASPACAPLKGHRKYVTWLSWEPMHTSKHKVSTRLASASADGTVKIWDVSVGRCLMTLSQHTKAVKCVVWGGEGMIYTASQDTTIKAWRAHDGAMAWSMKGHAHWVNCLSLSTDHALRTGAFNERGVIEGDITETSLKRYNEAKGQKELMVSASEDHTLFLWEPSKSKKPICRMTGHQRPVNYAKFSPDGRWIVSCAFDRSARVWNRKGEFVATLRGHVGPVFRCAWAPDSRMFITASEDSTLKLWQTKDTKLSRDLPGHEGSVFAVDWCPTGSIVASGGADKMLKIWRR</sequence>
<dbReference type="GO" id="GO:0000027">
    <property type="term" value="P:ribosomal large subunit assembly"/>
    <property type="evidence" value="ECO:0007669"/>
    <property type="project" value="TreeGrafter"/>
</dbReference>
<dbReference type="InterPro" id="IPR012972">
    <property type="entry name" value="NLE"/>
</dbReference>
<feature type="region of interest" description="Disordered" evidence="6">
    <location>
        <begin position="1"/>
        <end position="23"/>
    </location>
</feature>
<evidence type="ECO:0000313" key="9">
    <source>
        <dbReference type="Proteomes" id="UP000007799"/>
    </source>
</evidence>
<evidence type="ECO:0000256" key="5">
    <source>
        <dbReference type="PROSITE-ProRule" id="PRU00221"/>
    </source>
</evidence>
<dbReference type="Pfam" id="PF08154">
    <property type="entry name" value="NLE"/>
    <property type="match status" value="1"/>
</dbReference>
<dbReference type="PANTHER" id="PTHR19848:SF0">
    <property type="entry name" value="NOTCHLESS PROTEIN HOMOLOG 1"/>
    <property type="match status" value="1"/>
</dbReference>
<feature type="repeat" description="WD" evidence="5">
    <location>
        <begin position="388"/>
        <end position="420"/>
    </location>
</feature>
<evidence type="ECO:0000313" key="8">
    <source>
        <dbReference type="EMBL" id="EGD81764.1"/>
    </source>
</evidence>
<dbReference type="PRINTS" id="PR00320">
    <property type="entry name" value="GPROTEINBRPT"/>
</dbReference>
<evidence type="ECO:0000256" key="3">
    <source>
        <dbReference type="ARBA" id="ARBA00022737"/>
    </source>
</evidence>
<evidence type="ECO:0000256" key="1">
    <source>
        <dbReference type="ARBA" id="ARBA00004604"/>
    </source>
</evidence>
<dbReference type="Pfam" id="PF00400">
    <property type="entry name" value="WD40"/>
    <property type="match status" value="7"/>
</dbReference>
<dbReference type="EMBL" id="GL832959">
    <property type="protein sequence ID" value="EGD81764.1"/>
    <property type="molecule type" value="Genomic_DNA"/>
</dbReference>
<keyword evidence="9" id="KW-1185">Reference proteome</keyword>
<name>F2U2B2_SALR5</name>
<reference evidence="8" key="1">
    <citation type="submission" date="2009-08" db="EMBL/GenBank/DDBJ databases">
        <title>Annotation of Salpingoeca rosetta.</title>
        <authorList>
            <consortium name="The Broad Institute Genome Sequencing Platform"/>
            <person name="Russ C."/>
            <person name="Cuomo C."/>
            <person name="Burger G."/>
            <person name="Gray M.W."/>
            <person name="Holland P.W.H."/>
            <person name="King N."/>
            <person name="Lang F.B.F."/>
            <person name="Roger A.J."/>
            <person name="Ruiz-Trillo I."/>
            <person name="Young S.K."/>
            <person name="Zeng Q."/>
            <person name="Gargeya S."/>
            <person name="Alvarado L."/>
            <person name="Berlin A."/>
            <person name="Chapman S.B."/>
            <person name="Chen Z."/>
            <person name="Freedman E."/>
            <person name="Gellesch M."/>
            <person name="Goldberg J."/>
            <person name="Griggs A."/>
            <person name="Gujja S."/>
            <person name="Heilman E."/>
            <person name="Heiman D."/>
            <person name="Howarth C."/>
            <person name="Mehta T."/>
            <person name="Neiman D."/>
            <person name="Pearson M."/>
            <person name="Roberts A."/>
            <person name="Saif S."/>
            <person name="Shea T."/>
            <person name="Shenoy N."/>
            <person name="Sisk P."/>
            <person name="Stolte C."/>
            <person name="Sykes S."/>
            <person name="White J."/>
            <person name="Yandava C."/>
            <person name="Haas B."/>
            <person name="Nusbaum C."/>
            <person name="Birren B."/>
        </authorList>
    </citation>
    <scope>NUCLEOTIDE SEQUENCE</scope>
    <source>
        <strain evidence="8">ATCC 50818</strain>
    </source>
</reference>
<evidence type="ECO:0000259" key="7">
    <source>
        <dbReference type="Pfam" id="PF08154"/>
    </source>
</evidence>
<proteinExistence type="predicted"/>
<keyword evidence="3" id="KW-0677">Repeat</keyword>
<dbReference type="eggNOG" id="KOG0271">
    <property type="taxonomic scope" value="Eukaryota"/>
</dbReference>
<protein>
    <submittedName>
        <fullName evidence="8">Nle1 protein</fullName>
    </submittedName>
</protein>
<accession>F2U2B2</accession>
<feature type="compositionally biased region" description="Polar residues" evidence="6">
    <location>
        <begin position="1"/>
        <end position="10"/>
    </location>
</feature>
<dbReference type="GO" id="GO:0007219">
    <property type="term" value="P:Notch signaling pathway"/>
    <property type="evidence" value="ECO:0007669"/>
    <property type="project" value="TreeGrafter"/>
</dbReference>
<dbReference type="PANTHER" id="PTHR19848">
    <property type="entry name" value="WD40 REPEAT PROTEIN"/>
    <property type="match status" value="1"/>
</dbReference>
<dbReference type="CDD" id="cd00200">
    <property type="entry name" value="WD40"/>
    <property type="match status" value="1"/>
</dbReference>
<dbReference type="GeneID" id="16077560"/>
<dbReference type="InterPro" id="IPR001680">
    <property type="entry name" value="WD40_rpt"/>
</dbReference>
<dbReference type="FunCoup" id="F2U2B2">
    <property type="interactions" value="939"/>
</dbReference>
<feature type="repeat" description="WD" evidence="5">
    <location>
        <begin position="138"/>
        <end position="179"/>
    </location>
</feature>
<dbReference type="SUPFAM" id="SSF50978">
    <property type="entry name" value="WD40 repeat-like"/>
    <property type="match status" value="1"/>
</dbReference>
<dbReference type="InterPro" id="IPR019775">
    <property type="entry name" value="WD40_repeat_CS"/>
</dbReference>
<dbReference type="InterPro" id="IPR015943">
    <property type="entry name" value="WD40/YVTN_repeat-like_dom_sf"/>
</dbReference>
<gene>
    <name evidence="8" type="ORF">PTSG_02477</name>
</gene>
<feature type="repeat" description="WD" evidence="5">
    <location>
        <begin position="471"/>
        <end position="504"/>
    </location>
</feature>
<dbReference type="PROSITE" id="PS50082">
    <property type="entry name" value="WD_REPEATS_2"/>
    <property type="match status" value="7"/>
</dbReference>
<dbReference type="PRINTS" id="PR00319">
    <property type="entry name" value="GPROTEINB"/>
</dbReference>
<dbReference type="OMA" id="AWEPYHR"/>
<dbReference type="OrthoDB" id="10267436at2759"/>
<feature type="repeat" description="WD" evidence="5">
    <location>
        <begin position="180"/>
        <end position="212"/>
    </location>
</feature>
<dbReference type="AlphaFoldDB" id="F2U2B2"/>
<dbReference type="InParanoid" id="F2U2B2"/>
<dbReference type="InterPro" id="IPR020472">
    <property type="entry name" value="WD40_PAC1"/>
</dbReference>
<keyword evidence="4" id="KW-0539">Nucleus</keyword>
<dbReference type="Proteomes" id="UP000007799">
    <property type="component" value="Unassembled WGS sequence"/>
</dbReference>
<dbReference type="GO" id="GO:0005730">
    <property type="term" value="C:nucleolus"/>
    <property type="evidence" value="ECO:0007669"/>
    <property type="project" value="UniProtKB-SubCell"/>
</dbReference>
<dbReference type="STRING" id="946362.F2U2B2"/>
<dbReference type="Gene3D" id="2.130.10.10">
    <property type="entry name" value="YVTN repeat-like/Quinoprotein amine dehydrogenase"/>
    <property type="match status" value="1"/>
</dbReference>
<dbReference type="KEGG" id="sre:PTSG_02477"/>
<feature type="domain" description="NLE" evidence="7">
    <location>
        <begin position="45"/>
        <end position="103"/>
    </location>
</feature>
<evidence type="ECO:0000256" key="2">
    <source>
        <dbReference type="ARBA" id="ARBA00022574"/>
    </source>
</evidence>
<dbReference type="PROSITE" id="PS50294">
    <property type="entry name" value="WD_REPEATS_REGION"/>
    <property type="match status" value="6"/>
</dbReference>
<dbReference type="SMART" id="SM00320">
    <property type="entry name" value="WD40"/>
    <property type="match status" value="8"/>
</dbReference>
<feature type="repeat" description="WD" evidence="5">
    <location>
        <begin position="272"/>
        <end position="312"/>
    </location>
</feature>
<dbReference type="PROSITE" id="PS00678">
    <property type="entry name" value="WD_REPEATS_1"/>
    <property type="match status" value="2"/>
</dbReference>
<feature type="repeat" description="WD" evidence="5">
    <location>
        <begin position="429"/>
        <end position="470"/>
    </location>
</feature>
<dbReference type="InterPro" id="IPR001632">
    <property type="entry name" value="WD40_G-protein_beta-like"/>
</dbReference>
<organism evidence="8 9">
    <name type="scientific">Salpingoeca rosetta (strain ATCC 50818 / BSB-021)</name>
    <dbReference type="NCBI Taxonomy" id="946362"/>
    <lineage>
        <taxon>Eukaryota</taxon>
        <taxon>Choanoflagellata</taxon>
        <taxon>Craspedida</taxon>
        <taxon>Salpingoecidae</taxon>
        <taxon>Salpingoeca</taxon>
    </lineage>
</organism>